<dbReference type="EMBL" id="CP000594">
    <property type="protein sequence ID" value="ABO99580.1"/>
    <property type="molecule type" value="Genomic_DNA"/>
</dbReference>
<feature type="non-terminal residue" evidence="7">
    <location>
        <position position="1"/>
    </location>
</feature>
<dbReference type="STRING" id="436017.A4S7C9"/>
<evidence type="ECO:0000256" key="6">
    <source>
        <dbReference type="SAM" id="MobiDB-lite"/>
    </source>
</evidence>
<dbReference type="GO" id="GO:0005634">
    <property type="term" value="C:nucleus"/>
    <property type="evidence" value="ECO:0007669"/>
    <property type="project" value="UniProtKB-SubCell"/>
</dbReference>
<gene>
    <name evidence="8" type="ORF">OSTLU_5406</name>
    <name evidence="7" type="ORF">OSTLU_5610</name>
</gene>
<keyword evidence="4 5" id="KW-0539">Nucleus</keyword>
<dbReference type="RefSeq" id="XP_001421287.1">
    <property type="nucleotide sequence ID" value="XM_001421250.1"/>
</dbReference>
<comment type="subcellular location">
    <subcellularLocation>
        <location evidence="1 5">Nucleus</location>
    </subcellularLocation>
</comment>
<feature type="region of interest" description="Disordered" evidence="6">
    <location>
        <begin position="207"/>
        <end position="233"/>
    </location>
</feature>
<reference evidence="7 9" key="1">
    <citation type="journal article" date="2007" name="Proc. Natl. Acad. Sci. U.S.A.">
        <title>The tiny eukaryote Ostreococcus provides genomic insights into the paradox of plankton speciation.</title>
        <authorList>
            <person name="Palenik B."/>
            <person name="Grimwood J."/>
            <person name="Aerts A."/>
            <person name="Rouze P."/>
            <person name="Salamov A."/>
            <person name="Putnam N."/>
            <person name="Dupont C."/>
            <person name="Jorgensen R."/>
            <person name="Derelle E."/>
            <person name="Rombauts S."/>
            <person name="Zhou K."/>
            <person name="Otillar R."/>
            <person name="Merchant S.S."/>
            <person name="Podell S."/>
            <person name="Gaasterland T."/>
            <person name="Napoli C."/>
            <person name="Gendler K."/>
            <person name="Manuell A."/>
            <person name="Tai V."/>
            <person name="Vallon O."/>
            <person name="Piganeau G."/>
            <person name="Jancek S."/>
            <person name="Heijde M."/>
            <person name="Jabbari K."/>
            <person name="Bowler C."/>
            <person name="Lohr M."/>
            <person name="Robbens S."/>
            <person name="Werner G."/>
            <person name="Dubchak I."/>
            <person name="Pazour G.J."/>
            <person name="Ren Q."/>
            <person name="Paulsen I."/>
            <person name="Delwiche C."/>
            <person name="Schmutz J."/>
            <person name="Rokhsar D."/>
            <person name="Van de Peer Y."/>
            <person name="Moreau H."/>
            <person name="Grigoriev I.V."/>
        </authorList>
    </citation>
    <scope>NUCLEOTIDE SEQUENCE [LARGE SCALE GENOMIC DNA]</scope>
    <source>
        <strain evidence="7 9">CCE9901</strain>
    </source>
</reference>
<evidence type="ECO:0000256" key="1">
    <source>
        <dbReference type="ARBA" id="ARBA00004123"/>
    </source>
</evidence>
<dbReference type="Gramene" id="ABO99545">
    <property type="protein sequence ID" value="ABO99545"/>
    <property type="gene ID" value="OSTLU_5610"/>
</dbReference>
<dbReference type="GeneID" id="5005334"/>
<protein>
    <recommendedName>
        <fullName evidence="5">Ribosome biogenesis regulatory protein</fullName>
    </recommendedName>
</protein>
<dbReference type="Pfam" id="PF04939">
    <property type="entry name" value="RRS1"/>
    <property type="match status" value="1"/>
</dbReference>
<dbReference type="GO" id="GO:0042254">
    <property type="term" value="P:ribosome biogenesis"/>
    <property type="evidence" value="ECO:0007669"/>
    <property type="project" value="UniProtKB-KW"/>
</dbReference>
<organism evidence="7 9">
    <name type="scientific">Ostreococcus lucimarinus (strain CCE9901)</name>
    <dbReference type="NCBI Taxonomy" id="436017"/>
    <lineage>
        <taxon>Eukaryota</taxon>
        <taxon>Viridiplantae</taxon>
        <taxon>Chlorophyta</taxon>
        <taxon>Mamiellophyceae</taxon>
        <taxon>Mamiellales</taxon>
        <taxon>Bathycoccaceae</taxon>
        <taxon>Ostreococcus</taxon>
    </lineage>
</organism>
<dbReference type="OrthoDB" id="28455at2759"/>
<evidence type="ECO:0000256" key="2">
    <source>
        <dbReference type="ARBA" id="ARBA00010077"/>
    </source>
</evidence>
<dbReference type="eggNOG" id="KOG1765">
    <property type="taxonomic scope" value="Eukaryota"/>
</dbReference>
<sequence length="292" mass="32645">EIDLGTLRVVDAAPLDVTAADSGEAEAHARERARDVLQRLVAELFALPSETDAHGRFAQLPEPTTTFPRLRALPPSEAPLTKWEKFAKEKGIKKRKRSKEVFDEKTDEWKRRYGYQRARDGNDVIIAPGKMTDVPGKTEDPFTREEREKRERTLKNREKQDKNLMNAVAEKGAKALPPTLRLAVTGKKDSVGSGKLGKREMKDVAARVSHSTASVGKFNAPVPGDDKVKVRGKRRQFASVTDMDSERKKSSEIIDKLLAKEKRGGVVDVNAAARKIQQEKEKANRVSKRKKA</sequence>
<keyword evidence="9" id="KW-1185">Reference proteome</keyword>
<dbReference type="KEGG" id="olu:OSTLU_5610"/>
<evidence type="ECO:0000256" key="4">
    <source>
        <dbReference type="ARBA" id="ARBA00023242"/>
    </source>
</evidence>
<dbReference type="Proteomes" id="UP000001568">
    <property type="component" value="Chromosome 14"/>
</dbReference>
<dbReference type="AlphaFoldDB" id="A4S7C9"/>
<feature type="compositionally biased region" description="Basic and acidic residues" evidence="6">
    <location>
        <begin position="136"/>
        <end position="162"/>
    </location>
</feature>
<name>A4S7C9_OSTLU</name>
<dbReference type="EMBL" id="CP000594">
    <property type="protein sequence ID" value="ABO99545.1"/>
    <property type="molecule type" value="Genomic_DNA"/>
</dbReference>
<feature type="region of interest" description="Disordered" evidence="6">
    <location>
        <begin position="126"/>
        <end position="162"/>
    </location>
</feature>
<proteinExistence type="inferred from homology"/>
<feature type="non-terminal residue" evidence="7">
    <location>
        <position position="292"/>
    </location>
</feature>
<dbReference type="RefSeq" id="XP_001421252.1">
    <property type="nucleotide sequence ID" value="XM_001421215.1"/>
</dbReference>
<comment type="function">
    <text evidence="5">Involved in ribosomal large subunit assembly.</text>
</comment>
<dbReference type="OMA" id="ACDKNRI"/>
<evidence type="ECO:0000313" key="8">
    <source>
        <dbReference type="EMBL" id="ABO99580.1"/>
    </source>
</evidence>
<comment type="similarity">
    <text evidence="2 5">Belongs to the RRS1 family.</text>
</comment>
<keyword evidence="3 5" id="KW-0690">Ribosome biogenesis</keyword>
<evidence type="ECO:0000256" key="5">
    <source>
        <dbReference type="RuleBase" id="RU364132"/>
    </source>
</evidence>
<dbReference type="GeneID" id="5005519"/>
<evidence type="ECO:0000313" key="7">
    <source>
        <dbReference type="EMBL" id="ABO99545.1"/>
    </source>
</evidence>
<evidence type="ECO:0000313" key="9">
    <source>
        <dbReference type="Proteomes" id="UP000001568"/>
    </source>
</evidence>
<evidence type="ECO:0000256" key="3">
    <source>
        <dbReference type="ARBA" id="ARBA00022517"/>
    </source>
</evidence>
<accession>A4S7C9</accession>
<dbReference type="Gramene" id="ABO99580">
    <property type="protein sequence ID" value="ABO99580"/>
    <property type="gene ID" value="OSTLU_5406"/>
</dbReference>
<dbReference type="HOGENOM" id="CLU_065163_0_0_1"/>
<dbReference type="InterPro" id="IPR007023">
    <property type="entry name" value="Ribosom_reg"/>
</dbReference>
<dbReference type="KEGG" id="olu:OSTLU_5406"/>